<reference evidence="2" key="1">
    <citation type="submission" date="2022-11" db="UniProtKB">
        <authorList>
            <consortium name="WormBaseParasite"/>
        </authorList>
    </citation>
    <scope>IDENTIFICATION</scope>
</reference>
<sequence>MAMPMQHAEMGRVAPDGVVYHQRIDLTAEHEELRHMDEELVDPNEYLDEQEWTYVNVYVKVRELLRERLRERLREHTRTFT</sequence>
<protein>
    <submittedName>
        <fullName evidence="2">Uncharacterized protein</fullName>
    </submittedName>
</protein>
<organism evidence="1 2">
    <name type="scientific">Parascaris univalens</name>
    <name type="common">Nematode worm</name>
    <dbReference type="NCBI Taxonomy" id="6257"/>
    <lineage>
        <taxon>Eukaryota</taxon>
        <taxon>Metazoa</taxon>
        <taxon>Ecdysozoa</taxon>
        <taxon>Nematoda</taxon>
        <taxon>Chromadorea</taxon>
        <taxon>Rhabditida</taxon>
        <taxon>Spirurina</taxon>
        <taxon>Ascaridomorpha</taxon>
        <taxon>Ascaridoidea</taxon>
        <taxon>Ascarididae</taxon>
        <taxon>Parascaris</taxon>
    </lineage>
</organism>
<name>A0A914ZYS7_PARUN</name>
<dbReference type="Proteomes" id="UP000887569">
    <property type="component" value="Unplaced"/>
</dbReference>
<evidence type="ECO:0000313" key="2">
    <source>
        <dbReference type="WBParaSite" id="PgE051_g004_t01"/>
    </source>
</evidence>
<dbReference type="AlphaFoldDB" id="A0A914ZYS7"/>
<dbReference type="WBParaSite" id="PgE051_g004_t01">
    <property type="protein sequence ID" value="PgE051_g004_t01"/>
    <property type="gene ID" value="PgE051_g004"/>
</dbReference>
<evidence type="ECO:0000313" key="1">
    <source>
        <dbReference type="Proteomes" id="UP000887569"/>
    </source>
</evidence>
<accession>A0A914ZYS7</accession>
<proteinExistence type="predicted"/>
<keyword evidence="1" id="KW-1185">Reference proteome</keyword>